<evidence type="ECO:0000256" key="2">
    <source>
        <dbReference type="ARBA" id="ARBA00022679"/>
    </source>
</evidence>
<accession>A0A1I5JSB3</accession>
<keyword evidence="2" id="KW-0808">Transferase</keyword>
<dbReference type="PANTHER" id="PTHR43085:SF49">
    <property type="entry name" value="5-DEHYDRO-2-DEOXYGLUCONOKINASE"/>
    <property type="match status" value="1"/>
</dbReference>
<keyword evidence="4 7" id="KW-0418">Kinase</keyword>
<dbReference type="Gene3D" id="3.40.1190.20">
    <property type="match status" value="1"/>
</dbReference>
<dbReference type="Pfam" id="PF00294">
    <property type="entry name" value="PfkB"/>
    <property type="match status" value="1"/>
</dbReference>
<dbReference type="STRING" id="1121869.SAMN03084138_00304"/>
<dbReference type="InterPro" id="IPR023314">
    <property type="entry name" value="Myo_inos_IolC-like_sf"/>
</dbReference>
<evidence type="ECO:0000256" key="5">
    <source>
        <dbReference type="ARBA" id="ARBA00022840"/>
    </source>
</evidence>
<dbReference type="InterPro" id="IPR011611">
    <property type="entry name" value="PfkB_dom"/>
</dbReference>
<evidence type="ECO:0000256" key="3">
    <source>
        <dbReference type="ARBA" id="ARBA00022741"/>
    </source>
</evidence>
<dbReference type="InterPro" id="IPR029056">
    <property type="entry name" value="Ribokinase-like"/>
</dbReference>
<gene>
    <name evidence="7" type="ORF">SAMN03084138_00304</name>
</gene>
<feature type="domain" description="Carbohydrate kinase PfkB" evidence="6">
    <location>
        <begin position="35"/>
        <end position="337"/>
    </location>
</feature>
<dbReference type="InterPro" id="IPR002173">
    <property type="entry name" value="Carboh/pur_kinase_PfkB_CS"/>
</dbReference>
<dbReference type="Proteomes" id="UP000182692">
    <property type="component" value="Unassembled WGS sequence"/>
</dbReference>
<reference evidence="7 8" key="1">
    <citation type="submission" date="2016-10" db="EMBL/GenBank/DDBJ databases">
        <authorList>
            <person name="de Groot N.N."/>
        </authorList>
    </citation>
    <scope>NUCLEOTIDE SEQUENCE [LARGE SCALE GENOMIC DNA]</scope>
    <source>
        <strain evidence="7 8">DSM 15893</strain>
    </source>
</reference>
<evidence type="ECO:0000313" key="8">
    <source>
        <dbReference type="Proteomes" id="UP000182692"/>
    </source>
</evidence>
<dbReference type="InterPro" id="IPR050306">
    <property type="entry name" value="PfkB_Carbo_kinase"/>
</dbReference>
<dbReference type="CDD" id="cd01166">
    <property type="entry name" value="KdgK"/>
    <property type="match status" value="1"/>
</dbReference>
<organism evidence="7 8">
    <name type="scientific">Enterovibrio norvegicus DSM 15893</name>
    <dbReference type="NCBI Taxonomy" id="1121869"/>
    <lineage>
        <taxon>Bacteria</taxon>
        <taxon>Pseudomonadati</taxon>
        <taxon>Pseudomonadota</taxon>
        <taxon>Gammaproteobacteria</taxon>
        <taxon>Vibrionales</taxon>
        <taxon>Vibrionaceae</taxon>
        <taxon>Enterovibrio</taxon>
    </lineage>
</organism>
<evidence type="ECO:0000313" key="7">
    <source>
        <dbReference type="EMBL" id="SFO75645.1"/>
    </source>
</evidence>
<protein>
    <submittedName>
        <fullName evidence="7">5-dehydro-2-deoxygluconokinase</fullName>
    </submittedName>
</protein>
<dbReference type="EMBL" id="FOWR01000002">
    <property type="protein sequence ID" value="SFO75645.1"/>
    <property type="molecule type" value="Genomic_DNA"/>
</dbReference>
<dbReference type="InterPro" id="IPR030830">
    <property type="entry name" value="Myo_inos_IolC"/>
</dbReference>
<dbReference type="Gene3D" id="2.20.150.10">
    <property type="entry name" value="putative 5-dehydro-2- deoxygluconokinase"/>
    <property type="match status" value="1"/>
</dbReference>
<keyword evidence="3" id="KW-0547">Nucleotide-binding</keyword>
<dbReference type="SUPFAM" id="SSF53613">
    <property type="entry name" value="Ribokinase-like"/>
    <property type="match status" value="1"/>
</dbReference>
<comment type="similarity">
    <text evidence="1">Belongs to the carbohydrate kinase PfkB family.</text>
</comment>
<dbReference type="GO" id="GO:0016301">
    <property type="term" value="F:kinase activity"/>
    <property type="evidence" value="ECO:0007669"/>
    <property type="project" value="UniProtKB-KW"/>
</dbReference>
<sequence length="358" mass="37724">MRVLALPIKVQSGWIMIKGMIQLSGCEQNADRPIDVICLGRAGVDFYGNTDGANFAQEVSFKKSVGGSPGNVAIGLATLGAKAGFIGCLSDDALGHFVRQYMSNKGIDLAGMKTLRGEYRTSLAVAELRPEPEVVIYRNNAADLALSPDDISTEFLASARCLFVSGTALSVSPSREATLAAMQTAQLNGTQVVLDLDYRPYSWAAPEDPPHFYKLAASFSDIVIGNKEEFDVMGVPHDVTDSHINAASELLSGGTDMVVVKAGAEGCDVFGLDNNGDLAQLSQPIFRVEARKPYGAGDAFAAALLFGLLNQYSLSDAVAMGAANAAINVTGDTCADAMSTLPDLSNFMSARGHQLVTP</sequence>
<dbReference type="GO" id="GO:0005524">
    <property type="term" value="F:ATP binding"/>
    <property type="evidence" value="ECO:0007669"/>
    <property type="project" value="UniProtKB-KW"/>
</dbReference>
<name>A0A1I5JSB3_9GAMM</name>
<evidence type="ECO:0000256" key="4">
    <source>
        <dbReference type="ARBA" id="ARBA00022777"/>
    </source>
</evidence>
<evidence type="ECO:0000259" key="6">
    <source>
        <dbReference type="Pfam" id="PF00294"/>
    </source>
</evidence>
<evidence type="ECO:0000256" key="1">
    <source>
        <dbReference type="ARBA" id="ARBA00010688"/>
    </source>
</evidence>
<dbReference type="PROSITE" id="PS00584">
    <property type="entry name" value="PFKB_KINASES_2"/>
    <property type="match status" value="1"/>
</dbReference>
<dbReference type="NCBIfam" id="TIGR04382">
    <property type="entry name" value="myo_inos_iolC_N"/>
    <property type="match status" value="1"/>
</dbReference>
<keyword evidence="5" id="KW-0067">ATP-binding</keyword>
<dbReference type="PANTHER" id="PTHR43085">
    <property type="entry name" value="HEXOKINASE FAMILY MEMBER"/>
    <property type="match status" value="1"/>
</dbReference>
<proteinExistence type="inferred from homology"/>
<dbReference type="AlphaFoldDB" id="A0A1I5JSB3"/>